<evidence type="ECO:0000313" key="2">
    <source>
        <dbReference type="Proteomes" id="UP000799755"/>
    </source>
</evidence>
<keyword evidence="2" id="KW-1185">Reference proteome</keyword>
<reference evidence="1" key="1">
    <citation type="journal article" date="2020" name="Stud. Mycol.">
        <title>101 Dothideomycetes genomes: a test case for predicting lifestyles and emergence of pathogens.</title>
        <authorList>
            <person name="Haridas S."/>
            <person name="Albert R."/>
            <person name="Binder M."/>
            <person name="Bloem J."/>
            <person name="Labutti K."/>
            <person name="Salamov A."/>
            <person name="Andreopoulos B."/>
            <person name="Baker S."/>
            <person name="Barry K."/>
            <person name="Bills G."/>
            <person name="Bluhm B."/>
            <person name="Cannon C."/>
            <person name="Castanera R."/>
            <person name="Culley D."/>
            <person name="Daum C."/>
            <person name="Ezra D."/>
            <person name="Gonzalez J."/>
            <person name="Henrissat B."/>
            <person name="Kuo A."/>
            <person name="Liang C."/>
            <person name="Lipzen A."/>
            <person name="Lutzoni F."/>
            <person name="Magnuson J."/>
            <person name="Mondo S."/>
            <person name="Nolan M."/>
            <person name="Ohm R."/>
            <person name="Pangilinan J."/>
            <person name="Park H.-J."/>
            <person name="Ramirez L."/>
            <person name="Alfaro M."/>
            <person name="Sun H."/>
            <person name="Tritt A."/>
            <person name="Yoshinaga Y."/>
            <person name="Zwiers L.-H."/>
            <person name="Turgeon B."/>
            <person name="Goodwin S."/>
            <person name="Spatafora J."/>
            <person name="Crous P."/>
            <person name="Grigoriev I."/>
        </authorList>
    </citation>
    <scope>NUCLEOTIDE SEQUENCE</scope>
    <source>
        <strain evidence="1">ATCC 200398</strain>
    </source>
</reference>
<name>A0ACB6R111_9PLEO</name>
<accession>A0ACB6R111</accession>
<organism evidence="1 2">
    <name type="scientific">Lindgomyces ingoldianus</name>
    <dbReference type="NCBI Taxonomy" id="673940"/>
    <lineage>
        <taxon>Eukaryota</taxon>
        <taxon>Fungi</taxon>
        <taxon>Dikarya</taxon>
        <taxon>Ascomycota</taxon>
        <taxon>Pezizomycotina</taxon>
        <taxon>Dothideomycetes</taxon>
        <taxon>Pleosporomycetidae</taxon>
        <taxon>Pleosporales</taxon>
        <taxon>Lindgomycetaceae</taxon>
        <taxon>Lindgomyces</taxon>
    </lineage>
</organism>
<proteinExistence type="predicted"/>
<evidence type="ECO:0000313" key="1">
    <source>
        <dbReference type="EMBL" id="KAF2472131.1"/>
    </source>
</evidence>
<comment type="caution">
    <text evidence="1">The sequence shown here is derived from an EMBL/GenBank/DDBJ whole genome shotgun (WGS) entry which is preliminary data.</text>
</comment>
<gene>
    <name evidence="1" type="ORF">BDR25DRAFT_393060</name>
</gene>
<dbReference type="EMBL" id="MU003503">
    <property type="protein sequence ID" value="KAF2472131.1"/>
    <property type="molecule type" value="Genomic_DNA"/>
</dbReference>
<dbReference type="Proteomes" id="UP000799755">
    <property type="component" value="Unassembled WGS sequence"/>
</dbReference>
<sequence length="396" mass="42400">MIAYACCRPLARPWPCAEVLSAALQVAGASFTPQPSVGAADSKPDPDALRVTATLLAQAASASADPRAARTTPALATHGPRLASLGPQAGRGCSWRRMHCRRHSGLERSGAFAAQGKTQTPCRPIGRARRRRLICSNGCGKGRPVLFLLLREPLISIRSVPTSVMPAQFRVMRTWTAAMRKGAWASAIGEYFVSRPPSTTTLEERSSESGSCMLHGIAAVGEMRTRWANEEAAGATPTAPPPSTLPPTPLLNSPIPFFRLHLKRRPSIFTHTPLPLLVGGLLLLALFGALCPPRARWARPSPSPAVMGLTSFSPQWPLICTIKGHIVPPVWLSESGAGCLIPVLNCTLQRPILFGLCATEQFLRELGLVRRMRTSSMYVLAATTPLAVAKTSSTTT</sequence>
<feature type="non-terminal residue" evidence="1">
    <location>
        <position position="396"/>
    </location>
</feature>
<protein>
    <submittedName>
        <fullName evidence="1">Uncharacterized protein</fullName>
    </submittedName>
</protein>